<comment type="caution">
    <text evidence="6">The sequence shown here is derived from an EMBL/GenBank/DDBJ whole genome shotgun (WGS) entry which is preliminary data.</text>
</comment>
<dbReference type="InterPro" id="IPR004095">
    <property type="entry name" value="TGS"/>
</dbReference>
<evidence type="ECO:0000256" key="1">
    <source>
        <dbReference type="ARBA" id="ARBA00022741"/>
    </source>
</evidence>
<proteinExistence type="predicted"/>
<dbReference type="GO" id="GO:0016887">
    <property type="term" value="F:ATP hydrolysis activity"/>
    <property type="evidence" value="ECO:0007669"/>
    <property type="project" value="TreeGrafter"/>
</dbReference>
<dbReference type="EMBL" id="VMGI01000056">
    <property type="protein sequence ID" value="TSC92524.1"/>
    <property type="molecule type" value="Genomic_DNA"/>
</dbReference>
<evidence type="ECO:0000313" key="6">
    <source>
        <dbReference type="EMBL" id="TSC92524.1"/>
    </source>
</evidence>
<dbReference type="InterPro" id="IPR027417">
    <property type="entry name" value="P-loop_NTPase"/>
</dbReference>
<feature type="domain" description="TGS" evidence="5">
    <location>
        <begin position="205"/>
        <end position="288"/>
    </location>
</feature>
<name>A0A554LI30_9BACT</name>
<evidence type="ECO:0000256" key="3">
    <source>
        <dbReference type="ARBA" id="ARBA00022842"/>
    </source>
</evidence>
<keyword evidence="2" id="KW-0067">ATP-binding</keyword>
<protein>
    <submittedName>
        <fullName evidence="6">GTP-dependent nucleic acid-binding protein EngD</fullName>
    </submittedName>
</protein>
<keyword evidence="1" id="KW-0547">Nucleotide-binding</keyword>
<sequence>MSLSIGIVGLPNAGKSTLFNSLVKNNLANAQNYPFCTIDPNVGIVSVPDKRLQVLFNIVKKNYPSSDSKIISATVKFVDIAGLVKNAHKGEGLGNQFLAHIRETDLIVMLLRVFPDENIIHVNSKIDPKDDMETLITELELSDLEVKENSIKLADKPKIYVANCSSDQLDKSPVNFGLPENTLLINAQTGESVDKLIKTAYVKLNLITFFTAGPVEIHAWTCEKGATAPMAAGKIHTDFQHGFIRAEIIAYDDYIRYNGENGAKQNGKLRVEGKDYQIQDGDVVHFRHSS</sequence>
<dbReference type="AlphaFoldDB" id="A0A554LI30"/>
<dbReference type="GO" id="GO:0005737">
    <property type="term" value="C:cytoplasm"/>
    <property type="evidence" value="ECO:0007669"/>
    <property type="project" value="TreeGrafter"/>
</dbReference>
<dbReference type="GO" id="GO:0005525">
    <property type="term" value="F:GTP binding"/>
    <property type="evidence" value="ECO:0007669"/>
    <property type="project" value="InterPro"/>
</dbReference>
<dbReference type="InterPro" id="IPR031167">
    <property type="entry name" value="G_OBG"/>
</dbReference>
<organism evidence="6 7">
    <name type="scientific">Candidatus Berkelbacteria bacterium Licking1014_85</name>
    <dbReference type="NCBI Taxonomy" id="2017148"/>
    <lineage>
        <taxon>Bacteria</taxon>
        <taxon>Candidatus Berkelbacteria</taxon>
    </lineage>
</organism>
<accession>A0A554LI30</accession>
<gene>
    <name evidence="6" type="ORF">CEN91_422</name>
</gene>
<feature type="domain" description="OBG-type G" evidence="4">
    <location>
        <begin position="3"/>
        <end position="205"/>
    </location>
</feature>
<dbReference type="Pfam" id="PF01926">
    <property type="entry name" value="MMR_HSR1"/>
    <property type="match status" value="1"/>
</dbReference>
<dbReference type="InterPro" id="IPR012675">
    <property type="entry name" value="Beta-grasp_dom_sf"/>
</dbReference>
<evidence type="ECO:0000313" key="7">
    <source>
        <dbReference type="Proteomes" id="UP000315589"/>
    </source>
</evidence>
<dbReference type="GO" id="GO:0005524">
    <property type="term" value="F:ATP binding"/>
    <property type="evidence" value="ECO:0007669"/>
    <property type="project" value="UniProtKB-KW"/>
</dbReference>
<dbReference type="Proteomes" id="UP000315589">
    <property type="component" value="Unassembled WGS sequence"/>
</dbReference>
<dbReference type="InterPro" id="IPR013029">
    <property type="entry name" value="YchF_C"/>
</dbReference>
<dbReference type="PROSITE" id="PS51710">
    <property type="entry name" value="G_OBG"/>
    <property type="match status" value="1"/>
</dbReference>
<dbReference type="Pfam" id="PF06071">
    <property type="entry name" value="YchF-GTPase_C"/>
    <property type="match status" value="1"/>
</dbReference>
<dbReference type="SUPFAM" id="SSF52540">
    <property type="entry name" value="P-loop containing nucleoside triphosphate hydrolases"/>
    <property type="match status" value="1"/>
</dbReference>
<evidence type="ECO:0000256" key="2">
    <source>
        <dbReference type="ARBA" id="ARBA00022840"/>
    </source>
</evidence>
<dbReference type="PROSITE" id="PS51880">
    <property type="entry name" value="TGS"/>
    <property type="match status" value="1"/>
</dbReference>
<dbReference type="CDD" id="cd04867">
    <property type="entry name" value="TGS_YchF_OLA1"/>
    <property type="match status" value="1"/>
</dbReference>
<dbReference type="PANTHER" id="PTHR23305">
    <property type="entry name" value="OBG GTPASE FAMILY"/>
    <property type="match status" value="1"/>
</dbReference>
<dbReference type="Gene3D" id="3.40.50.300">
    <property type="entry name" value="P-loop containing nucleotide triphosphate hydrolases"/>
    <property type="match status" value="1"/>
</dbReference>
<reference evidence="6 7" key="1">
    <citation type="submission" date="2017-07" db="EMBL/GenBank/DDBJ databases">
        <title>Mechanisms for carbon and nitrogen cycling indicate functional differentiation within the Candidate Phyla Radiation.</title>
        <authorList>
            <person name="Danczak R.E."/>
            <person name="Johnston M.D."/>
            <person name="Kenah C."/>
            <person name="Slattery M."/>
            <person name="Wrighton K.C."/>
            <person name="Wilkins M.J."/>
        </authorList>
    </citation>
    <scope>NUCLEOTIDE SEQUENCE [LARGE SCALE GENOMIC DNA]</scope>
    <source>
        <strain evidence="6">Licking1014_85</strain>
    </source>
</reference>
<dbReference type="SUPFAM" id="SSF81271">
    <property type="entry name" value="TGS-like"/>
    <property type="match status" value="1"/>
</dbReference>
<dbReference type="InterPro" id="IPR006073">
    <property type="entry name" value="GTP-bd"/>
</dbReference>
<evidence type="ECO:0000259" key="4">
    <source>
        <dbReference type="PROSITE" id="PS51710"/>
    </source>
</evidence>
<dbReference type="Gene3D" id="3.10.20.30">
    <property type="match status" value="1"/>
</dbReference>
<dbReference type="PANTHER" id="PTHR23305:SF18">
    <property type="entry name" value="OBG-TYPE G DOMAIN-CONTAINING PROTEIN"/>
    <property type="match status" value="1"/>
</dbReference>
<dbReference type="PRINTS" id="PR00326">
    <property type="entry name" value="GTP1OBG"/>
</dbReference>
<dbReference type="FunFam" id="3.10.20.30:FF:000001">
    <property type="entry name" value="Ribosome-binding ATPase YchF"/>
    <property type="match status" value="1"/>
</dbReference>
<evidence type="ECO:0000259" key="5">
    <source>
        <dbReference type="PROSITE" id="PS51880"/>
    </source>
</evidence>
<keyword evidence="3" id="KW-0460">Magnesium</keyword>
<dbReference type="InterPro" id="IPR012676">
    <property type="entry name" value="TGS-like"/>
</dbReference>